<protein>
    <submittedName>
        <fullName evidence="1">Uncharacterized protein</fullName>
    </submittedName>
</protein>
<dbReference type="EMBL" id="JAGFBV010000012">
    <property type="protein sequence ID" value="MBP4138254.1"/>
    <property type="molecule type" value="Genomic_DNA"/>
</dbReference>
<gene>
    <name evidence="1" type="ORF">J3495_09145</name>
</gene>
<reference evidence="1 2" key="1">
    <citation type="submission" date="2021-03" db="EMBL/GenBank/DDBJ databases">
        <title>Flavobacterium Flabelliformis Sp. Nov. And Flavobacterium Geliluteum Sp. Nov., Two Novel Multidrug Resistant Psychrophilic Species Isolated From Antarctica.</title>
        <authorList>
            <person name="Kralova S."/>
            <person name="Busse H.J."/>
            <person name="Bezdicek M."/>
            <person name="Nykrynova M."/>
            <person name="Kroupova E."/>
            <person name="Krsek D."/>
            <person name="Sedlacek I."/>
        </authorList>
    </citation>
    <scope>NUCLEOTIDE SEQUENCE [LARGE SCALE GENOMIC DNA]</scope>
    <source>
        <strain evidence="1 2">P7388</strain>
    </source>
</reference>
<dbReference type="Proteomes" id="UP000675047">
    <property type="component" value="Unassembled WGS sequence"/>
</dbReference>
<accession>A0A940XEL0</accession>
<keyword evidence="2" id="KW-1185">Reference proteome</keyword>
<proteinExistence type="predicted"/>
<evidence type="ECO:0000313" key="1">
    <source>
        <dbReference type="EMBL" id="MBP4138254.1"/>
    </source>
</evidence>
<evidence type="ECO:0000313" key="2">
    <source>
        <dbReference type="Proteomes" id="UP000675047"/>
    </source>
</evidence>
<organism evidence="1 2">
    <name type="scientific">Flavobacterium geliluteum</name>
    <dbReference type="NCBI Taxonomy" id="2816120"/>
    <lineage>
        <taxon>Bacteria</taxon>
        <taxon>Pseudomonadati</taxon>
        <taxon>Bacteroidota</taxon>
        <taxon>Flavobacteriia</taxon>
        <taxon>Flavobacteriales</taxon>
        <taxon>Flavobacteriaceae</taxon>
        <taxon>Flavobacterium</taxon>
    </lineage>
</organism>
<dbReference type="RefSeq" id="WP_210666248.1">
    <property type="nucleotide sequence ID" value="NZ_JAGFBV010000012.1"/>
</dbReference>
<dbReference type="AlphaFoldDB" id="A0A940XEL0"/>
<comment type="caution">
    <text evidence="1">The sequence shown here is derived from an EMBL/GenBank/DDBJ whole genome shotgun (WGS) entry which is preliminary data.</text>
</comment>
<name>A0A940XEL0_9FLAO</name>
<sequence length="167" mass="19298">MKKILVIIFILFLNQTFCQNVNEDSEQKIQHKIYSKCFESLKPIPEIENHIPLKIISFCSLSECVMGFEYAKDEKTILEAISKRAIEICVILYDEGTPIYLTSGMDSSYDADEKNQNLTDDNHLVYISVAECLSSKSLEKIKDIVNEQTKKLINKNQTKTYLLKEEF</sequence>